<dbReference type="Proteomes" id="UP000222168">
    <property type="component" value="Unassembled WGS sequence"/>
</dbReference>
<comment type="caution">
    <text evidence="1">The sequence shown here is derived from an EMBL/GenBank/DDBJ whole genome shotgun (WGS) entry which is preliminary data.</text>
</comment>
<organism evidence="1 2">
    <name type="scientific">Xenorhabdus ishibashii</name>
    <dbReference type="NCBI Taxonomy" id="1034471"/>
    <lineage>
        <taxon>Bacteria</taxon>
        <taxon>Pseudomonadati</taxon>
        <taxon>Pseudomonadota</taxon>
        <taxon>Gammaproteobacteria</taxon>
        <taxon>Enterobacterales</taxon>
        <taxon>Morganellaceae</taxon>
        <taxon>Xenorhabdus</taxon>
    </lineage>
</organism>
<dbReference type="OrthoDB" id="6637356at2"/>
<reference evidence="1 2" key="1">
    <citation type="journal article" date="2017" name="Nat. Microbiol.">
        <title>Natural product diversity associated with the nematode symbionts Photorhabdus and Xenorhabdus.</title>
        <authorList>
            <person name="Tobias N.J."/>
            <person name="Wolff H."/>
            <person name="Djahanschiri B."/>
            <person name="Grundmann F."/>
            <person name="Kronenwerth M."/>
            <person name="Shi Y.M."/>
            <person name="Simonyi S."/>
            <person name="Grun P."/>
            <person name="Shapiro-Ilan D."/>
            <person name="Pidot S.J."/>
            <person name="Stinear T.P."/>
            <person name="Ebersberger I."/>
            <person name="Bode H.B."/>
        </authorList>
    </citation>
    <scope>NUCLEOTIDE SEQUENCE [LARGE SCALE GENOMIC DNA]</scope>
    <source>
        <strain evidence="1 2">DSM 22670</strain>
    </source>
</reference>
<keyword evidence="2" id="KW-1185">Reference proteome</keyword>
<proteinExistence type="predicted"/>
<gene>
    <name evidence="1" type="ORF">Xish_03663</name>
</gene>
<protein>
    <submittedName>
        <fullName evidence="1">Uncharacterized protein</fullName>
    </submittedName>
</protein>
<name>A0A2D0K7X4_9GAMM</name>
<accession>A0A2D0K7X4</accession>
<dbReference type="RefSeq" id="WP_099119197.1">
    <property type="nucleotide sequence ID" value="NZ_NJAK01000003.1"/>
</dbReference>
<evidence type="ECO:0000313" key="1">
    <source>
        <dbReference type="EMBL" id="PHM59544.1"/>
    </source>
</evidence>
<dbReference type="EMBL" id="NJAK01000003">
    <property type="protein sequence ID" value="PHM59544.1"/>
    <property type="molecule type" value="Genomic_DNA"/>
</dbReference>
<sequence length="151" mass="18090">MSCFVINNKTASSIVTALIELNYIHNTEAQCFLNMVMDLNDRAYYSGYKNEDEIIFTKYNFIKQNTNVSQHDEHLAIMQMIVNIACYFYQVCGFDGYQETLVYKTLKIAQDEMLNHFKEWLIENHYYTREEVKNKMYYELPFSSKMQWELS</sequence>
<dbReference type="AlphaFoldDB" id="A0A2D0K7X4"/>
<evidence type="ECO:0000313" key="2">
    <source>
        <dbReference type="Proteomes" id="UP000222168"/>
    </source>
</evidence>